<proteinExistence type="predicted"/>
<reference evidence="1 2" key="1">
    <citation type="journal article" date="2014" name="PLoS Genet.">
        <title>Phylogenetically driven sequencing of extremely halophilic archaea reveals strategies for static and dynamic osmo-response.</title>
        <authorList>
            <person name="Becker E.A."/>
            <person name="Seitzer P.M."/>
            <person name="Tritt A."/>
            <person name="Larsen D."/>
            <person name="Krusor M."/>
            <person name="Yao A.I."/>
            <person name="Wu D."/>
            <person name="Madern D."/>
            <person name="Eisen J.A."/>
            <person name="Darling A.E."/>
            <person name="Facciotti M.T."/>
        </authorList>
    </citation>
    <scope>NUCLEOTIDE SEQUENCE [LARGE SCALE GENOMIC DNA]</scope>
    <source>
        <strain evidence="1 2">JCM 13557</strain>
    </source>
</reference>
<dbReference type="AlphaFoldDB" id="M0KSS0"/>
<sequence length="63" mass="7236">MDAFWRNVPPFVYDRSVVKVHLSVCLESVGPDLSQRLGEVFSLLNHRLKITFVINTQLATNYT</sequence>
<gene>
    <name evidence="1" type="ORF">C442_06056</name>
</gene>
<evidence type="ECO:0000313" key="2">
    <source>
        <dbReference type="Proteomes" id="UP000011623"/>
    </source>
</evidence>
<protein>
    <submittedName>
        <fullName evidence="1">Uncharacterized protein</fullName>
    </submittedName>
</protein>
<comment type="caution">
    <text evidence="1">The sequence shown here is derived from an EMBL/GenBank/DDBJ whole genome shotgun (WGS) entry which is preliminary data.</text>
</comment>
<keyword evidence="2" id="KW-1185">Reference proteome</keyword>
<evidence type="ECO:0000313" key="1">
    <source>
        <dbReference type="EMBL" id="EMA23254.1"/>
    </source>
</evidence>
<dbReference type="Proteomes" id="UP000011623">
    <property type="component" value="Unassembled WGS sequence"/>
</dbReference>
<accession>M0KSS0</accession>
<dbReference type="EMBL" id="AOLW01000014">
    <property type="protein sequence ID" value="EMA23254.1"/>
    <property type="molecule type" value="Genomic_DNA"/>
</dbReference>
<organism evidence="1 2">
    <name type="scientific">Haloarcula amylolytica JCM 13557</name>
    <dbReference type="NCBI Taxonomy" id="1227452"/>
    <lineage>
        <taxon>Archaea</taxon>
        <taxon>Methanobacteriati</taxon>
        <taxon>Methanobacteriota</taxon>
        <taxon>Stenosarchaea group</taxon>
        <taxon>Halobacteria</taxon>
        <taxon>Halobacteriales</taxon>
        <taxon>Haloarculaceae</taxon>
        <taxon>Haloarcula</taxon>
    </lineage>
</organism>
<name>M0KSS0_9EURY</name>